<dbReference type="Proteomes" id="UP000238375">
    <property type="component" value="Unassembled WGS sequence"/>
</dbReference>
<comment type="caution">
    <text evidence="1">The sequence shown here is derived from an EMBL/GenBank/DDBJ whole genome shotgun (WGS) entry which is preliminary data.</text>
</comment>
<reference evidence="1 2" key="1">
    <citation type="submission" date="2018-03" db="EMBL/GenBank/DDBJ databases">
        <title>Genomic Encyclopedia of Archaeal and Bacterial Type Strains, Phase II (KMG-II): from individual species to whole genera.</title>
        <authorList>
            <person name="Goeker M."/>
        </authorList>
    </citation>
    <scope>NUCLEOTIDE SEQUENCE [LARGE SCALE GENOMIC DNA]</scope>
    <source>
        <strain evidence="1 2">DSM 28354</strain>
    </source>
</reference>
<gene>
    <name evidence="1" type="ORF">CLV58_11922</name>
</gene>
<dbReference type="RefSeq" id="WP_106139537.1">
    <property type="nucleotide sequence ID" value="NZ_PVTE01000019.1"/>
</dbReference>
<proteinExistence type="predicted"/>
<evidence type="ECO:0000313" key="2">
    <source>
        <dbReference type="Proteomes" id="UP000238375"/>
    </source>
</evidence>
<accession>A0A2T0SKG3</accession>
<dbReference type="AlphaFoldDB" id="A0A2T0SKG3"/>
<organism evidence="1 2">
    <name type="scientific">Spirosoma oryzae</name>
    <dbReference type="NCBI Taxonomy" id="1469603"/>
    <lineage>
        <taxon>Bacteria</taxon>
        <taxon>Pseudomonadati</taxon>
        <taxon>Bacteroidota</taxon>
        <taxon>Cytophagia</taxon>
        <taxon>Cytophagales</taxon>
        <taxon>Cytophagaceae</taxon>
        <taxon>Spirosoma</taxon>
    </lineage>
</organism>
<keyword evidence="2" id="KW-1185">Reference proteome</keyword>
<protein>
    <submittedName>
        <fullName evidence="1">Uncharacterized protein</fullName>
    </submittedName>
</protein>
<evidence type="ECO:0000313" key="1">
    <source>
        <dbReference type="EMBL" id="PRY33873.1"/>
    </source>
</evidence>
<name>A0A2T0SKG3_9BACT</name>
<dbReference type="EMBL" id="PVTE01000019">
    <property type="protein sequence ID" value="PRY33873.1"/>
    <property type="molecule type" value="Genomic_DNA"/>
</dbReference>
<sequence>MYKLTPENLVQIMSHVDHVSVQWWLTFGLERTFSDQLYLEYFLPRKNLEPWERIKSDYLKLNCINCG</sequence>